<feature type="non-terminal residue" evidence="1">
    <location>
        <position position="83"/>
    </location>
</feature>
<proteinExistence type="predicted"/>
<name>A0A1A8PPJ8_9TELE</name>
<organism evidence="1">
    <name type="scientific">Nothobranchius rachovii</name>
    <name type="common">bluefin notho</name>
    <dbReference type="NCBI Taxonomy" id="451742"/>
    <lineage>
        <taxon>Eukaryota</taxon>
        <taxon>Metazoa</taxon>
        <taxon>Chordata</taxon>
        <taxon>Craniata</taxon>
        <taxon>Vertebrata</taxon>
        <taxon>Euteleostomi</taxon>
        <taxon>Actinopterygii</taxon>
        <taxon>Neopterygii</taxon>
        <taxon>Teleostei</taxon>
        <taxon>Neoteleostei</taxon>
        <taxon>Acanthomorphata</taxon>
        <taxon>Ovalentaria</taxon>
        <taxon>Atherinomorphae</taxon>
        <taxon>Cyprinodontiformes</taxon>
        <taxon>Nothobranchiidae</taxon>
        <taxon>Nothobranchius</taxon>
    </lineage>
</organism>
<accession>A0A1A8PPJ8</accession>
<dbReference type="AlphaFoldDB" id="A0A1A8PPJ8"/>
<feature type="non-terminal residue" evidence="1">
    <location>
        <position position="1"/>
    </location>
</feature>
<evidence type="ECO:0000313" key="1">
    <source>
        <dbReference type="EMBL" id="SBR83201.1"/>
    </source>
</evidence>
<dbReference type="EMBL" id="HAEH01007948">
    <property type="protein sequence ID" value="SBR83201.1"/>
    <property type="molecule type" value="Transcribed_RNA"/>
</dbReference>
<gene>
    <name evidence="1" type="primary">Nfu_g_1_020461</name>
</gene>
<sequence>IDIPLRPREPCLHFLSCFFYPPLRNSRLTVSSSCFQPTSTLFQPVSDQKYISPCVALSGAFTSSLASSVSKCDTVVSIFLLFV</sequence>
<protein>
    <submittedName>
        <fullName evidence="1">Uncharacterized protein</fullName>
    </submittedName>
</protein>
<reference evidence="1" key="1">
    <citation type="submission" date="2016-05" db="EMBL/GenBank/DDBJ databases">
        <authorList>
            <person name="Lavstsen T."/>
            <person name="Jespersen J.S."/>
        </authorList>
    </citation>
    <scope>NUCLEOTIDE SEQUENCE</scope>
    <source>
        <tissue evidence="1">Brain</tissue>
    </source>
</reference>
<reference evidence="1" key="2">
    <citation type="submission" date="2016-06" db="EMBL/GenBank/DDBJ databases">
        <title>The genome of a short-lived fish provides insights into sex chromosome evolution and the genetic control of aging.</title>
        <authorList>
            <person name="Reichwald K."/>
            <person name="Felder M."/>
            <person name="Petzold A."/>
            <person name="Koch P."/>
            <person name="Groth M."/>
            <person name="Platzer M."/>
        </authorList>
    </citation>
    <scope>NUCLEOTIDE SEQUENCE</scope>
    <source>
        <tissue evidence="1">Brain</tissue>
    </source>
</reference>